<keyword evidence="3" id="KW-1185">Reference proteome</keyword>
<gene>
    <name evidence="2" type="ORF">DUNSADRAFT_16021</name>
</gene>
<feature type="compositionally biased region" description="Polar residues" evidence="1">
    <location>
        <begin position="1"/>
        <end position="17"/>
    </location>
</feature>
<evidence type="ECO:0000313" key="2">
    <source>
        <dbReference type="EMBL" id="KAF5840648.1"/>
    </source>
</evidence>
<reference evidence="2" key="1">
    <citation type="submission" date="2017-08" db="EMBL/GenBank/DDBJ databases">
        <authorList>
            <person name="Polle J.E."/>
            <person name="Barry K."/>
            <person name="Cushman J."/>
            <person name="Schmutz J."/>
            <person name="Tran D."/>
            <person name="Hathwaick L.T."/>
            <person name="Yim W.C."/>
            <person name="Jenkins J."/>
            <person name="Mckie-Krisberg Z.M."/>
            <person name="Prochnik S."/>
            <person name="Lindquist E."/>
            <person name="Dockter R.B."/>
            <person name="Adam C."/>
            <person name="Molina H."/>
            <person name="Bunkerborg J."/>
            <person name="Jin E."/>
            <person name="Buchheim M."/>
            <person name="Magnuson J."/>
        </authorList>
    </citation>
    <scope>NUCLEOTIDE SEQUENCE</scope>
    <source>
        <strain evidence="2">CCAP 19/18</strain>
    </source>
</reference>
<evidence type="ECO:0000256" key="1">
    <source>
        <dbReference type="SAM" id="MobiDB-lite"/>
    </source>
</evidence>
<accession>A0ABQ7H1B1</accession>
<dbReference type="SUPFAM" id="SSF103511">
    <property type="entry name" value="Chlorophyll a-b binding protein"/>
    <property type="match status" value="1"/>
</dbReference>
<feature type="region of interest" description="Disordered" evidence="1">
    <location>
        <begin position="1"/>
        <end position="83"/>
    </location>
</feature>
<proteinExistence type="predicted"/>
<dbReference type="EMBL" id="MU069507">
    <property type="protein sequence ID" value="KAF5840648.1"/>
    <property type="molecule type" value="Genomic_DNA"/>
</dbReference>
<dbReference type="Proteomes" id="UP000815325">
    <property type="component" value="Unassembled WGS sequence"/>
</dbReference>
<feature type="compositionally biased region" description="Low complexity" evidence="1">
    <location>
        <begin position="59"/>
        <end position="68"/>
    </location>
</feature>
<feature type="compositionally biased region" description="Basic and acidic residues" evidence="1">
    <location>
        <begin position="39"/>
        <end position="50"/>
    </location>
</feature>
<organism evidence="2 3">
    <name type="scientific">Dunaliella salina</name>
    <name type="common">Green alga</name>
    <name type="synonym">Protococcus salinus</name>
    <dbReference type="NCBI Taxonomy" id="3046"/>
    <lineage>
        <taxon>Eukaryota</taxon>
        <taxon>Viridiplantae</taxon>
        <taxon>Chlorophyta</taxon>
        <taxon>core chlorophytes</taxon>
        <taxon>Chlorophyceae</taxon>
        <taxon>CS clade</taxon>
        <taxon>Chlamydomonadales</taxon>
        <taxon>Dunaliellaceae</taxon>
        <taxon>Dunaliella</taxon>
    </lineage>
</organism>
<sequence length="166" mass="18486">MSLCSTTMQMPTTSQRALQRLQPLAGKRSRPLCQPIRSADLKRPELKRPEPPPAPPAPSAQASTEAPQKPMEIVPQAATGPNKAGVTVEYQREQAKRMNKYFQGTILQRQITDTTVFGWTPKNEINNGRWVMFGWMVGLLTEYATGVDFPHQLALMASYLGIADFD</sequence>
<comment type="caution">
    <text evidence="2">The sequence shown here is derived from an EMBL/GenBank/DDBJ whole genome shotgun (WGS) entry which is preliminary data.</text>
</comment>
<evidence type="ECO:0000313" key="3">
    <source>
        <dbReference type="Proteomes" id="UP000815325"/>
    </source>
</evidence>
<name>A0ABQ7H1B1_DUNSA</name>
<protein>
    <submittedName>
        <fullName evidence="2">Uncharacterized protein</fullName>
    </submittedName>
</protein>